<evidence type="ECO:0008006" key="2">
    <source>
        <dbReference type="Google" id="ProtNLM"/>
    </source>
</evidence>
<reference evidence="1" key="1">
    <citation type="journal article" date="2008" name="Nature">
        <title>The amphioxus genome and the evolution of the chordate karyotype.</title>
        <authorList>
            <consortium name="US DOE Joint Genome Institute (JGI-PGF)"/>
            <person name="Putnam N.H."/>
            <person name="Butts T."/>
            <person name="Ferrier D.E.K."/>
            <person name="Furlong R.F."/>
            <person name="Hellsten U."/>
            <person name="Kawashima T."/>
            <person name="Robinson-Rechavi M."/>
            <person name="Shoguchi E."/>
            <person name="Terry A."/>
            <person name="Yu J.-K."/>
            <person name="Benito-Gutierrez E.L."/>
            <person name="Dubchak I."/>
            <person name="Garcia-Fernandez J."/>
            <person name="Gibson-Brown J.J."/>
            <person name="Grigoriev I.V."/>
            <person name="Horton A.C."/>
            <person name="de Jong P.J."/>
            <person name="Jurka J."/>
            <person name="Kapitonov V.V."/>
            <person name="Kohara Y."/>
            <person name="Kuroki Y."/>
            <person name="Lindquist E."/>
            <person name="Lucas S."/>
            <person name="Osoegawa K."/>
            <person name="Pennacchio L.A."/>
            <person name="Salamov A.A."/>
            <person name="Satou Y."/>
            <person name="Sauka-Spengler T."/>
            <person name="Schmutz J."/>
            <person name="Shin-I T."/>
            <person name="Toyoda A."/>
            <person name="Bronner-Fraser M."/>
            <person name="Fujiyama A."/>
            <person name="Holland L.Z."/>
            <person name="Holland P.W.H."/>
            <person name="Satoh N."/>
            <person name="Rokhsar D.S."/>
        </authorList>
    </citation>
    <scope>NUCLEOTIDE SEQUENCE [LARGE SCALE GENOMIC DNA]</scope>
    <source>
        <strain evidence="1">S238N-H82</strain>
        <tissue evidence="1">Testes</tissue>
    </source>
</reference>
<dbReference type="EMBL" id="GG666671">
    <property type="protein sequence ID" value="EEN44593.1"/>
    <property type="molecule type" value="Genomic_DNA"/>
</dbReference>
<gene>
    <name evidence="1" type="ORF">BRAFLDRAFT_107533</name>
</gene>
<proteinExistence type="predicted"/>
<name>C3ZS61_BRAFL</name>
<accession>C3ZS61</accession>
<evidence type="ECO:0000313" key="1">
    <source>
        <dbReference type="EMBL" id="EEN44593.1"/>
    </source>
</evidence>
<dbReference type="AlphaFoldDB" id="C3ZS61"/>
<sequence length="142" mass="15469">MKMMVSRRVANFGAFCFAIGTILAGASVENGTLWKERTLTLAAILESEEERMSFLEDVRTQGPIRGNDIDTVSMVANSSNPMGTMVWACDEAVPRRPDAILFAGGHDMSLLSARYVMMVAKYLDIPVISAYRGMSGVVARQG</sequence>
<organism>
    <name type="scientific">Branchiostoma floridae</name>
    <name type="common">Florida lancelet</name>
    <name type="synonym">Amphioxus</name>
    <dbReference type="NCBI Taxonomy" id="7739"/>
    <lineage>
        <taxon>Eukaryota</taxon>
        <taxon>Metazoa</taxon>
        <taxon>Chordata</taxon>
        <taxon>Cephalochordata</taxon>
        <taxon>Leptocardii</taxon>
        <taxon>Amphioxiformes</taxon>
        <taxon>Branchiostomatidae</taxon>
        <taxon>Branchiostoma</taxon>
    </lineage>
</organism>
<dbReference type="InParanoid" id="C3ZS61"/>
<protein>
    <recommendedName>
        <fullName evidence="2">Receptor ligand binding region domain-containing protein</fullName>
    </recommendedName>
</protein>